<reference evidence="1" key="1">
    <citation type="submission" date="2021-02" db="EMBL/GenBank/DDBJ databases">
        <authorList>
            <person name="Nowell W R."/>
        </authorList>
    </citation>
    <scope>NUCLEOTIDE SEQUENCE</scope>
</reference>
<sequence length="218" mass="25663">MVWSEHQVVVVRRPRGKVRVLPTFTPTTLKLTDKFIPTYKSEDVFQRYARNCFIHRLLNKAFRLKNIDVLFIFRFFIRDLYEELKKLHTTSVDEDDKVATLRVYRDQQLRTDQLERIKSYPGGFISLNSFVSTSLFQALALNFAFCGDQTKSILFEIEADQRLSTKLFADMLFKSTVKHEVEVLFTPGFIFRISQIDYNPIIKLVLCSNDPDYQLKQV</sequence>
<evidence type="ECO:0000313" key="3">
    <source>
        <dbReference type="Proteomes" id="UP000663829"/>
    </source>
</evidence>
<dbReference type="Proteomes" id="UP000681722">
    <property type="component" value="Unassembled WGS sequence"/>
</dbReference>
<dbReference type="SUPFAM" id="SSF56399">
    <property type="entry name" value="ADP-ribosylation"/>
    <property type="match status" value="1"/>
</dbReference>
<keyword evidence="3" id="KW-1185">Reference proteome</keyword>
<accession>A0A814YNH2</accession>
<dbReference type="Proteomes" id="UP000663829">
    <property type="component" value="Unassembled WGS sequence"/>
</dbReference>
<protein>
    <recommendedName>
        <fullName evidence="4">NAD(P)(+)--arginine ADP-ribosyltransferase</fullName>
    </recommendedName>
</protein>
<dbReference type="AlphaFoldDB" id="A0A814YNH2"/>
<proteinExistence type="predicted"/>
<dbReference type="EMBL" id="CAJNOQ010009707">
    <property type="protein sequence ID" value="CAF1232088.1"/>
    <property type="molecule type" value="Genomic_DNA"/>
</dbReference>
<name>A0A814YNH2_9BILA</name>
<gene>
    <name evidence="1" type="ORF">GPM918_LOCUS25225</name>
    <name evidence="2" type="ORF">SRO942_LOCUS25231</name>
</gene>
<organism evidence="1 3">
    <name type="scientific">Didymodactylos carnosus</name>
    <dbReference type="NCBI Taxonomy" id="1234261"/>
    <lineage>
        <taxon>Eukaryota</taxon>
        <taxon>Metazoa</taxon>
        <taxon>Spiralia</taxon>
        <taxon>Gnathifera</taxon>
        <taxon>Rotifera</taxon>
        <taxon>Eurotatoria</taxon>
        <taxon>Bdelloidea</taxon>
        <taxon>Philodinida</taxon>
        <taxon>Philodinidae</taxon>
        <taxon>Didymodactylos</taxon>
    </lineage>
</organism>
<dbReference type="Gene3D" id="3.90.176.10">
    <property type="entry name" value="Toxin ADP-ribosyltransferase, Chain A, domain 1"/>
    <property type="match status" value="1"/>
</dbReference>
<dbReference type="PROSITE" id="PS51996">
    <property type="entry name" value="TR_MART"/>
    <property type="match status" value="1"/>
</dbReference>
<dbReference type="EMBL" id="CAJOBC010009712">
    <property type="protein sequence ID" value="CAF3994712.1"/>
    <property type="molecule type" value="Genomic_DNA"/>
</dbReference>
<evidence type="ECO:0000313" key="1">
    <source>
        <dbReference type="EMBL" id="CAF1232088.1"/>
    </source>
</evidence>
<evidence type="ECO:0008006" key="4">
    <source>
        <dbReference type="Google" id="ProtNLM"/>
    </source>
</evidence>
<comment type="caution">
    <text evidence="1">The sequence shown here is derived from an EMBL/GenBank/DDBJ whole genome shotgun (WGS) entry which is preliminary data.</text>
</comment>
<evidence type="ECO:0000313" key="2">
    <source>
        <dbReference type="EMBL" id="CAF3994712.1"/>
    </source>
</evidence>
<dbReference type="OrthoDB" id="423533at2759"/>